<protein>
    <submittedName>
        <fullName evidence="3">Ankyrin repeat-containing domain protein</fullName>
    </submittedName>
</protein>
<dbReference type="Gene3D" id="1.25.40.20">
    <property type="entry name" value="Ankyrin repeat-containing domain"/>
    <property type="match status" value="1"/>
</dbReference>
<dbReference type="InterPro" id="IPR002110">
    <property type="entry name" value="Ankyrin_rpt"/>
</dbReference>
<dbReference type="PANTHER" id="PTHR24198:SF165">
    <property type="entry name" value="ANKYRIN REPEAT-CONTAINING PROTEIN-RELATED"/>
    <property type="match status" value="1"/>
</dbReference>
<dbReference type="EMBL" id="JAUEDM010000001">
    <property type="protein sequence ID" value="KAK3329177.1"/>
    <property type="molecule type" value="Genomic_DNA"/>
</dbReference>
<organism evidence="3 4">
    <name type="scientific">Apodospora peruviana</name>
    <dbReference type="NCBI Taxonomy" id="516989"/>
    <lineage>
        <taxon>Eukaryota</taxon>
        <taxon>Fungi</taxon>
        <taxon>Dikarya</taxon>
        <taxon>Ascomycota</taxon>
        <taxon>Pezizomycotina</taxon>
        <taxon>Sordariomycetes</taxon>
        <taxon>Sordariomycetidae</taxon>
        <taxon>Sordariales</taxon>
        <taxon>Lasiosphaeriaceae</taxon>
        <taxon>Apodospora</taxon>
    </lineage>
</organism>
<evidence type="ECO:0000256" key="1">
    <source>
        <dbReference type="ARBA" id="ARBA00022737"/>
    </source>
</evidence>
<dbReference type="PANTHER" id="PTHR24198">
    <property type="entry name" value="ANKYRIN REPEAT AND PROTEIN KINASE DOMAIN-CONTAINING PROTEIN"/>
    <property type="match status" value="1"/>
</dbReference>
<evidence type="ECO:0000313" key="4">
    <source>
        <dbReference type="Proteomes" id="UP001283341"/>
    </source>
</evidence>
<dbReference type="SUPFAM" id="SSF48403">
    <property type="entry name" value="Ankyrin repeat"/>
    <property type="match status" value="1"/>
</dbReference>
<dbReference type="Pfam" id="PF12796">
    <property type="entry name" value="Ank_2"/>
    <property type="match status" value="1"/>
</dbReference>
<dbReference type="InterPro" id="IPR036770">
    <property type="entry name" value="Ankyrin_rpt-contain_sf"/>
</dbReference>
<gene>
    <name evidence="3" type="ORF">B0H66DRAFT_609879</name>
</gene>
<dbReference type="Proteomes" id="UP001283341">
    <property type="component" value="Unassembled WGS sequence"/>
</dbReference>
<dbReference type="AlphaFoldDB" id="A0AAE0ME78"/>
<evidence type="ECO:0000256" key="2">
    <source>
        <dbReference type="ARBA" id="ARBA00023043"/>
    </source>
</evidence>
<proteinExistence type="predicted"/>
<name>A0AAE0ME78_9PEZI</name>
<evidence type="ECO:0000313" key="3">
    <source>
        <dbReference type="EMBL" id="KAK3329177.1"/>
    </source>
</evidence>
<reference evidence="3" key="1">
    <citation type="journal article" date="2023" name="Mol. Phylogenet. Evol.">
        <title>Genome-scale phylogeny and comparative genomics of the fungal order Sordariales.</title>
        <authorList>
            <person name="Hensen N."/>
            <person name="Bonometti L."/>
            <person name="Westerberg I."/>
            <person name="Brannstrom I.O."/>
            <person name="Guillou S."/>
            <person name="Cros-Aarteil S."/>
            <person name="Calhoun S."/>
            <person name="Haridas S."/>
            <person name="Kuo A."/>
            <person name="Mondo S."/>
            <person name="Pangilinan J."/>
            <person name="Riley R."/>
            <person name="LaButti K."/>
            <person name="Andreopoulos B."/>
            <person name="Lipzen A."/>
            <person name="Chen C."/>
            <person name="Yan M."/>
            <person name="Daum C."/>
            <person name="Ng V."/>
            <person name="Clum A."/>
            <person name="Steindorff A."/>
            <person name="Ohm R.A."/>
            <person name="Martin F."/>
            <person name="Silar P."/>
            <person name="Natvig D.O."/>
            <person name="Lalanne C."/>
            <person name="Gautier V."/>
            <person name="Ament-Velasquez S.L."/>
            <person name="Kruys A."/>
            <person name="Hutchinson M.I."/>
            <person name="Powell A.J."/>
            <person name="Barry K."/>
            <person name="Miller A.N."/>
            <person name="Grigoriev I.V."/>
            <person name="Debuchy R."/>
            <person name="Gladieux P."/>
            <person name="Hiltunen Thoren M."/>
            <person name="Johannesson H."/>
        </authorList>
    </citation>
    <scope>NUCLEOTIDE SEQUENCE</scope>
    <source>
        <strain evidence="3">CBS 118394</strain>
    </source>
</reference>
<keyword evidence="1" id="KW-0677">Repeat</keyword>
<comment type="caution">
    <text evidence="3">The sequence shown here is derived from an EMBL/GenBank/DDBJ whole genome shotgun (WGS) entry which is preliminary data.</text>
</comment>
<accession>A0AAE0ME78</accession>
<reference evidence="3" key="2">
    <citation type="submission" date="2023-06" db="EMBL/GenBank/DDBJ databases">
        <authorList>
            <consortium name="Lawrence Berkeley National Laboratory"/>
            <person name="Haridas S."/>
            <person name="Hensen N."/>
            <person name="Bonometti L."/>
            <person name="Westerberg I."/>
            <person name="Brannstrom I.O."/>
            <person name="Guillou S."/>
            <person name="Cros-Aarteil S."/>
            <person name="Calhoun S."/>
            <person name="Kuo A."/>
            <person name="Mondo S."/>
            <person name="Pangilinan J."/>
            <person name="Riley R."/>
            <person name="Labutti K."/>
            <person name="Andreopoulos B."/>
            <person name="Lipzen A."/>
            <person name="Chen C."/>
            <person name="Yanf M."/>
            <person name="Daum C."/>
            <person name="Ng V."/>
            <person name="Clum A."/>
            <person name="Steindorff A."/>
            <person name="Ohm R."/>
            <person name="Martin F."/>
            <person name="Silar P."/>
            <person name="Natvig D."/>
            <person name="Lalanne C."/>
            <person name="Gautier V."/>
            <person name="Ament-Velasquez S.L."/>
            <person name="Kruys A."/>
            <person name="Hutchinson M.I."/>
            <person name="Powell A.J."/>
            <person name="Barry K."/>
            <person name="Miller A.N."/>
            <person name="Grigoriev I.V."/>
            <person name="Debuchy R."/>
            <person name="Gladieux P."/>
            <person name="Thoren M.H."/>
            <person name="Johannesson H."/>
        </authorList>
    </citation>
    <scope>NUCLEOTIDE SEQUENCE</scope>
    <source>
        <strain evidence="3">CBS 118394</strain>
    </source>
</reference>
<keyword evidence="4" id="KW-1185">Reference proteome</keyword>
<keyword evidence="2" id="KW-0040">ANK repeat</keyword>
<sequence length="305" mass="33447">MAAIIHPTVTTNPQLSIPPTIIDSIMREAEAGNAEGLDHYITFLAEGMQTTTGHILWAVRDSMGHTVLHRNAATGEPGIIALLEKEETFGDNTFEQKAFWYERNHGGLTAALVGCQNDRTHYIDRLVEAGGLHTLNAVDHNGFGAVHYAANHNMAGVIKHVVETYDCRANARGPNDLTPAHVAARRDHVESFEVLAVFCGCDLRPNVSGYTPVDFAVKYRSEKILEFLGRFGVGRVGVDPQVSEAEERAAKSGMALAMAGGRMKEAIYCWMVGFSNGVVHDDDDLLERSEILDEYWRAEIRAANA</sequence>